<dbReference type="EMBL" id="KZ678128">
    <property type="protein sequence ID" value="PSN75508.1"/>
    <property type="molecule type" value="Genomic_DNA"/>
</dbReference>
<dbReference type="STRING" id="1448308.A0A2T2PDW9"/>
<evidence type="ECO:0008006" key="3">
    <source>
        <dbReference type="Google" id="ProtNLM"/>
    </source>
</evidence>
<dbReference type="OrthoDB" id="4491390at2759"/>
<proteinExistence type="predicted"/>
<gene>
    <name evidence="1" type="ORF">BS50DRAFT_42445</name>
</gene>
<evidence type="ECO:0000313" key="1">
    <source>
        <dbReference type="EMBL" id="PSN75508.1"/>
    </source>
</evidence>
<dbReference type="PANTHER" id="PTHR38111:SF9">
    <property type="entry name" value="ZN(2)-C6 FUNGAL-TYPE DOMAIN-CONTAINING PROTEIN"/>
    <property type="match status" value="1"/>
</dbReference>
<accession>A0A2T2PDW9</accession>
<organism evidence="1 2">
    <name type="scientific">Corynespora cassiicola Philippines</name>
    <dbReference type="NCBI Taxonomy" id="1448308"/>
    <lineage>
        <taxon>Eukaryota</taxon>
        <taxon>Fungi</taxon>
        <taxon>Dikarya</taxon>
        <taxon>Ascomycota</taxon>
        <taxon>Pezizomycotina</taxon>
        <taxon>Dothideomycetes</taxon>
        <taxon>Pleosporomycetidae</taxon>
        <taxon>Pleosporales</taxon>
        <taxon>Corynesporascaceae</taxon>
        <taxon>Corynespora</taxon>
    </lineage>
</organism>
<evidence type="ECO:0000313" key="2">
    <source>
        <dbReference type="Proteomes" id="UP000240883"/>
    </source>
</evidence>
<dbReference type="InterPro" id="IPR053178">
    <property type="entry name" value="Osmoadaptation_assoc"/>
</dbReference>
<name>A0A2T2PDW9_CORCC</name>
<dbReference type="Proteomes" id="UP000240883">
    <property type="component" value="Unassembled WGS sequence"/>
</dbReference>
<sequence>MLRTKETASNIFHDQKAYYITNSGLKSLNRLGSHLELRDDHAVENNIQFIVRSYNPVPSPAPAEFDPFHNQVCGAWVEVLPFLSATGRRKPFILSAINTLATALRHHSVRPEPYQSPIHPMYFDSLKHMRKALGQAQGVFRIEHCIAIMCLAVTNILTPMLDSSWMTHARGVGDLMKSLKPEIFSSGIFHSLFVGFRPLLLVSSILSRQETFLAKEEWTTIPFRGQPVSMMQQLLNRASVLPSLLERYHNTRDFLDITNLVVIERIYQDFQDFLGSLQEWEIISKSNVPFPLVWSKPNTDHSSPSVSSVLWFPNIMTANSLMYYWAFKIIAKTYLSTLNGAIATLNDQSSHTISETCTDKSVVDLAEMICHSIPYLIQPGMEVHHAGSSFFPLPTAIEVFQRDSDRYKLQLLHCEHIVNQLASRGIHFIHK</sequence>
<dbReference type="PANTHER" id="PTHR38111">
    <property type="entry name" value="ZN(2)-C6 FUNGAL-TYPE DOMAIN-CONTAINING PROTEIN-RELATED"/>
    <property type="match status" value="1"/>
</dbReference>
<protein>
    <recommendedName>
        <fullName evidence="3">C6 zinc finger domain-containing protein</fullName>
    </recommendedName>
</protein>
<keyword evidence="2" id="KW-1185">Reference proteome</keyword>
<dbReference type="AlphaFoldDB" id="A0A2T2PDW9"/>
<reference evidence="1 2" key="1">
    <citation type="journal article" date="2018" name="Front. Microbiol.">
        <title>Genome-Wide Analysis of Corynespora cassiicola Leaf Fall Disease Putative Effectors.</title>
        <authorList>
            <person name="Lopez D."/>
            <person name="Ribeiro S."/>
            <person name="Label P."/>
            <person name="Fumanal B."/>
            <person name="Venisse J.S."/>
            <person name="Kohler A."/>
            <person name="de Oliveira R.R."/>
            <person name="Labutti K."/>
            <person name="Lipzen A."/>
            <person name="Lail K."/>
            <person name="Bauer D."/>
            <person name="Ohm R.A."/>
            <person name="Barry K.W."/>
            <person name="Spatafora J."/>
            <person name="Grigoriev I.V."/>
            <person name="Martin F.M."/>
            <person name="Pujade-Renaud V."/>
        </authorList>
    </citation>
    <scope>NUCLEOTIDE SEQUENCE [LARGE SCALE GENOMIC DNA]</scope>
    <source>
        <strain evidence="1 2">Philippines</strain>
    </source>
</reference>